<feature type="region of interest" description="Disordered" evidence="1">
    <location>
        <begin position="16"/>
        <end position="171"/>
    </location>
</feature>
<reference evidence="2 3" key="1">
    <citation type="submission" date="2024-01" db="EMBL/GenBank/DDBJ databases">
        <title>Genome assemblies of Stephania.</title>
        <authorList>
            <person name="Yang L."/>
        </authorList>
    </citation>
    <scope>NUCLEOTIDE SEQUENCE [LARGE SCALE GENOMIC DNA]</scope>
    <source>
        <strain evidence="2">JXDWG</strain>
        <tissue evidence="2">Leaf</tissue>
    </source>
</reference>
<feature type="compositionally biased region" description="Basic and acidic residues" evidence="1">
    <location>
        <begin position="19"/>
        <end position="60"/>
    </location>
</feature>
<evidence type="ECO:0000313" key="3">
    <source>
        <dbReference type="Proteomes" id="UP001419268"/>
    </source>
</evidence>
<protein>
    <submittedName>
        <fullName evidence="2">Uncharacterized protein</fullName>
    </submittedName>
</protein>
<feature type="compositionally biased region" description="Basic and acidic residues" evidence="1">
    <location>
        <begin position="103"/>
        <end position="116"/>
    </location>
</feature>
<evidence type="ECO:0000313" key="2">
    <source>
        <dbReference type="EMBL" id="KAK9126042.1"/>
    </source>
</evidence>
<feature type="compositionally biased region" description="Acidic residues" evidence="1">
    <location>
        <begin position="160"/>
        <end position="171"/>
    </location>
</feature>
<dbReference type="EMBL" id="JBBNAG010000006">
    <property type="protein sequence ID" value="KAK9126042.1"/>
    <property type="molecule type" value="Genomic_DNA"/>
</dbReference>
<dbReference type="AlphaFoldDB" id="A0AAP0J1V8"/>
<name>A0AAP0J1V8_9MAGN</name>
<feature type="compositionally biased region" description="Low complexity" evidence="1">
    <location>
        <begin position="61"/>
        <end position="76"/>
    </location>
</feature>
<evidence type="ECO:0000256" key="1">
    <source>
        <dbReference type="SAM" id="MobiDB-lite"/>
    </source>
</evidence>
<dbReference type="Proteomes" id="UP001419268">
    <property type="component" value="Unassembled WGS sequence"/>
</dbReference>
<accession>A0AAP0J1V8</accession>
<sequence>MFLMCLEFRSARISRTHLNGKDRIRRRGEERREREKGGERDIGESEKKDERERSTAELRRGAAASPARRAVAAAVEAKPRTTSCRRADESGGAAAELQCSSEPGDRPGEQSRRIGSAEDSGSLRRGGRGRWRSGKPAAQLRRRAVRTAVPAPGGGATATEDADEETAAATR</sequence>
<gene>
    <name evidence="2" type="ORF">Scep_014888</name>
</gene>
<organism evidence="2 3">
    <name type="scientific">Stephania cephalantha</name>
    <dbReference type="NCBI Taxonomy" id="152367"/>
    <lineage>
        <taxon>Eukaryota</taxon>
        <taxon>Viridiplantae</taxon>
        <taxon>Streptophyta</taxon>
        <taxon>Embryophyta</taxon>
        <taxon>Tracheophyta</taxon>
        <taxon>Spermatophyta</taxon>
        <taxon>Magnoliopsida</taxon>
        <taxon>Ranunculales</taxon>
        <taxon>Menispermaceae</taxon>
        <taxon>Menispermoideae</taxon>
        <taxon>Cissampelideae</taxon>
        <taxon>Stephania</taxon>
    </lineage>
</organism>
<comment type="caution">
    <text evidence="2">The sequence shown here is derived from an EMBL/GenBank/DDBJ whole genome shotgun (WGS) entry which is preliminary data.</text>
</comment>
<proteinExistence type="predicted"/>
<keyword evidence="3" id="KW-1185">Reference proteome</keyword>